<evidence type="ECO:0000256" key="5">
    <source>
        <dbReference type="ARBA" id="ARBA00022617"/>
    </source>
</evidence>
<evidence type="ECO:0000256" key="12">
    <source>
        <dbReference type="ARBA" id="ARBA00023136"/>
    </source>
</evidence>
<comment type="cofactor">
    <cofactor evidence="1">
        <name>heme</name>
        <dbReference type="ChEBI" id="CHEBI:30413"/>
    </cofactor>
</comment>
<keyword evidence="12" id="KW-0472">Membrane</keyword>
<evidence type="ECO:0000256" key="1">
    <source>
        <dbReference type="ARBA" id="ARBA00001971"/>
    </source>
</evidence>
<dbReference type="PRINTS" id="PR00465">
    <property type="entry name" value="EP450IV"/>
</dbReference>
<comment type="pathway">
    <text evidence="3">Secondary metabolite biosynthesis; terpenoid biosynthesis.</text>
</comment>
<comment type="similarity">
    <text evidence="4">Belongs to the cytochrome P450 family.</text>
</comment>
<protein>
    <recommendedName>
        <fullName evidence="15">Cytochrome P450</fullName>
    </recommendedName>
</protein>
<evidence type="ECO:0008006" key="15">
    <source>
        <dbReference type="Google" id="ProtNLM"/>
    </source>
</evidence>
<evidence type="ECO:0000256" key="6">
    <source>
        <dbReference type="ARBA" id="ARBA00022692"/>
    </source>
</evidence>
<name>A0ABR3JGS5_9AGAR</name>
<dbReference type="InterPro" id="IPR002403">
    <property type="entry name" value="Cyt_P450_E_grp-IV"/>
</dbReference>
<keyword evidence="5" id="KW-0349">Heme</keyword>
<organism evidence="13 14">
    <name type="scientific">Hohenbuehelia grisea</name>
    <dbReference type="NCBI Taxonomy" id="104357"/>
    <lineage>
        <taxon>Eukaryota</taxon>
        <taxon>Fungi</taxon>
        <taxon>Dikarya</taxon>
        <taxon>Basidiomycota</taxon>
        <taxon>Agaricomycotina</taxon>
        <taxon>Agaricomycetes</taxon>
        <taxon>Agaricomycetidae</taxon>
        <taxon>Agaricales</taxon>
        <taxon>Pleurotineae</taxon>
        <taxon>Pleurotaceae</taxon>
        <taxon>Hohenbuehelia</taxon>
    </lineage>
</organism>
<keyword evidence="9" id="KW-0560">Oxidoreductase</keyword>
<keyword evidence="10" id="KW-0408">Iron</keyword>
<reference evidence="14" key="1">
    <citation type="submission" date="2024-06" db="EMBL/GenBank/DDBJ databases">
        <title>Multi-omics analyses provide insights into the biosynthesis of the anticancer antibiotic pleurotin in Hohenbuehelia grisea.</title>
        <authorList>
            <person name="Weaver J.A."/>
            <person name="Alberti F."/>
        </authorList>
    </citation>
    <scope>NUCLEOTIDE SEQUENCE [LARGE SCALE GENOMIC DNA]</scope>
    <source>
        <strain evidence="14">T-177</strain>
    </source>
</reference>
<accession>A0ABR3JGS5</accession>
<keyword evidence="7" id="KW-0479">Metal-binding</keyword>
<comment type="subcellular location">
    <subcellularLocation>
        <location evidence="2">Membrane</location>
    </subcellularLocation>
</comment>
<dbReference type="InterPro" id="IPR001128">
    <property type="entry name" value="Cyt_P450"/>
</dbReference>
<dbReference type="Gene3D" id="1.10.630.10">
    <property type="entry name" value="Cytochrome P450"/>
    <property type="match status" value="1"/>
</dbReference>
<dbReference type="InterPro" id="IPR050121">
    <property type="entry name" value="Cytochrome_P450_monoxygenase"/>
</dbReference>
<evidence type="ECO:0000256" key="2">
    <source>
        <dbReference type="ARBA" id="ARBA00004370"/>
    </source>
</evidence>
<keyword evidence="8" id="KW-1133">Transmembrane helix</keyword>
<evidence type="ECO:0000313" key="13">
    <source>
        <dbReference type="EMBL" id="KAL0954834.1"/>
    </source>
</evidence>
<dbReference type="Proteomes" id="UP001556367">
    <property type="component" value="Unassembled WGS sequence"/>
</dbReference>
<dbReference type="PRINTS" id="PR00385">
    <property type="entry name" value="P450"/>
</dbReference>
<evidence type="ECO:0000313" key="14">
    <source>
        <dbReference type="Proteomes" id="UP001556367"/>
    </source>
</evidence>
<dbReference type="EMBL" id="JASNQZ010000007">
    <property type="protein sequence ID" value="KAL0954834.1"/>
    <property type="molecule type" value="Genomic_DNA"/>
</dbReference>
<evidence type="ECO:0000256" key="9">
    <source>
        <dbReference type="ARBA" id="ARBA00023002"/>
    </source>
</evidence>
<dbReference type="InterPro" id="IPR036396">
    <property type="entry name" value="Cyt_P450_sf"/>
</dbReference>
<dbReference type="PANTHER" id="PTHR24305">
    <property type="entry name" value="CYTOCHROME P450"/>
    <property type="match status" value="1"/>
</dbReference>
<proteinExistence type="inferred from homology"/>
<evidence type="ECO:0000256" key="4">
    <source>
        <dbReference type="ARBA" id="ARBA00010617"/>
    </source>
</evidence>
<sequence length="394" mass="43958">MLRWMGRAAVEMIAQSGLGYSFDTLTGDTPDHPYIKTMKQFQPVLFSLILPRQFLPWLTKNTSLGFRRALLDMTPWPTLHKARDMIDLMHRTSIEILDTKKRALEEGDEAVERQVAQGKDILSILLRANMEAKGEDVLPESELLAHITTLIFAAMDTTSIAMSRTLNLLAENQDIQSRLREELVEARRTHGGDLSYDALGSLPYLDAVCRETLRLYPPISYVWRTCRKDAILPLSSPIVGVDGREMTEIAIPENTNVAIAIMAANRNPALWGPDAAEWKPDRWLSPLPESVTSAHTPGIYSNLMTFLGGGRSCIGFKFSQLEMSEYTISTFMSRVHLGIMAEAVLSVMVESFVFSLPKEEIVWNMTAIATPTVKGAKGVMAQMPLKMELVKGQA</sequence>
<evidence type="ECO:0000256" key="10">
    <source>
        <dbReference type="ARBA" id="ARBA00023004"/>
    </source>
</evidence>
<evidence type="ECO:0000256" key="7">
    <source>
        <dbReference type="ARBA" id="ARBA00022723"/>
    </source>
</evidence>
<dbReference type="Pfam" id="PF00067">
    <property type="entry name" value="p450"/>
    <property type="match status" value="1"/>
</dbReference>
<evidence type="ECO:0000256" key="11">
    <source>
        <dbReference type="ARBA" id="ARBA00023033"/>
    </source>
</evidence>
<comment type="caution">
    <text evidence="13">The sequence shown here is derived from an EMBL/GenBank/DDBJ whole genome shotgun (WGS) entry which is preliminary data.</text>
</comment>
<keyword evidence="6" id="KW-0812">Transmembrane</keyword>
<evidence type="ECO:0000256" key="8">
    <source>
        <dbReference type="ARBA" id="ARBA00022989"/>
    </source>
</evidence>
<keyword evidence="14" id="KW-1185">Reference proteome</keyword>
<keyword evidence="11" id="KW-0503">Monooxygenase</keyword>
<dbReference type="PANTHER" id="PTHR24305:SF166">
    <property type="entry name" value="CYTOCHROME P450 12A4, MITOCHONDRIAL-RELATED"/>
    <property type="match status" value="1"/>
</dbReference>
<evidence type="ECO:0000256" key="3">
    <source>
        <dbReference type="ARBA" id="ARBA00004721"/>
    </source>
</evidence>
<dbReference type="SUPFAM" id="SSF48264">
    <property type="entry name" value="Cytochrome P450"/>
    <property type="match status" value="1"/>
</dbReference>
<gene>
    <name evidence="13" type="ORF">HGRIS_003778</name>
</gene>